<dbReference type="Gene3D" id="2.10.260.10">
    <property type="match status" value="1"/>
</dbReference>
<feature type="domain" description="SpoVT-AbrB" evidence="3">
    <location>
        <begin position="17"/>
        <end position="52"/>
    </location>
</feature>
<evidence type="ECO:0000256" key="1">
    <source>
        <dbReference type="ARBA" id="ARBA00007924"/>
    </source>
</evidence>
<comment type="caution">
    <text evidence="4">The sequence shown here is derived from an EMBL/GenBank/DDBJ whole genome shotgun (WGS) entry which is preliminary data.</text>
</comment>
<dbReference type="InterPro" id="IPR051734">
    <property type="entry name" value="VapB_TA_antitoxins"/>
</dbReference>
<dbReference type="Proteomes" id="UP000460435">
    <property type="component" value="Unassembled WGS sequence"/>
</dbReference>
<evidence type="ECO:0000313" key="5">
    <source>
        <dbReference type="Proteomes" id="UP000460435"/>
    </source>
</evidence>
<keyword evidence="5" id="KW-1185">Reference proteome</keyword>
<evidence type="ECO:0000313" key="4">
    <source>
        <dbReference type="EMBL" id="NDL60310.1"/>
    </source>
</evidence>
<dbReference type="Pfam" id="PF04014">
    <property type="entry name" value="MazE_antitoxin"/>
    <property type="match status" value="1"/>
</dbReference>
<dbReference type="AlphaFoldDB" id="A0A7K3MAV6"/>
<dbReference type="EMBL" id="WLZY01000011">
    <property type="protein sequence ID" value="NDL60310.1"/>
    <property type="molecule type" value="Genomic_DNA"/>
</dbReference>
<evidence type="ECO:0000256" key="2">
    <source>
        <dbReference type="SAM" id="MobiDB-lite"/>
    </source>
</evidence>
<dbReference type="NCBIfam" id="NF040493">
    <property type="entry name" value="TA_anti_VapB"/>
    <property type="match status" value="1"/>
</dbReference>
<name>A0A7K3MAV6_9ACTN</name>
<gene>
    <name evidence="4" type="ORF">F7O44_24860</name>
</gene>
<dbReference type="RefSeq" id="WP_162453022.1">
    <property type="nucleotide sequence ID" value="NZ_WLZY01000011.1"/>
</dbReference>
<dbReference type="SUPFAM" id="SSF89447">
    <property type="entry name" value="AbrB/MazE/MraZ-like"/>
    <property type="match status" value="1"/>
</dbReference>
<dbReference type="PANTHER" id="PTHR37550">
    <property type="entry name" value="ANTITOXIN VAPB1"/>
    <property type="match status" value="1"/>
</dbReference>
<organism evidence="4 5">
    <name type="scientific">Phytoactinopolyspora mesophila</name>
    <dbReference type="NCBI Taxonomy" id="2650750"/>
    <lineage>
        <taxon>Bacteria</taxon>
        <taxon>Bacillati</taxon>
        <taxon>Actinomycetota</taxon>
        <taxon>Actinomycetes</taxon>
        <taxon>Jiangellales</taxon>
        <taxon>Jiangellaceae</taxon>
        <taxon>Phytoactinopolyspora</taxon>
    </lineage>
</organism>
<proteinExistence type="inferred from homology"/>
<sequence>MARQTPAGSNSAVAKVFMHGRSQAVRLPKAFRFDTTEVRVRRVGRGVLLEPMVTDVDQWFAAMDRHLDTEFMARGREQPAPPADPPSWDLPE</sequence>
<dbReference type="InterPro" id="IPR047976">
    <property type="entry name" value="Anti_VapB2-like"/>
</dbReference>
<comment type="similarity">
    <text evidence="1">Belongs to the VapB family.</text>
</comment>
<protein>
    <submittedName>
        <fullName evidence="4">AbrB/MazE/SpoVT family DNA-binding domain-containing protein</fullName>
    </submittedName>
</protein>
<feature type="region of interest" description="Disordered" evidence="2">
    <location>
        <begin position="71"/>
        <end position="92"/>
    </location>
</feature>
<dbReference type="GO" id="GO:0003677">
    <property type="term" value="F:DNA binding"/>
    <property type="evidence" value="ECO:0007669"/>
    <property type="project" value="UniProtKB-KW"/>
</dbReference>
<evidence type="ECO:0000259" key="3">
    <source>
        <dbReference type="Pfam" id="PF04014"/>
    </source>
</evidence>
<dbReference type="InterPro" id="IPR007159">
    <property type="entry name" value="SpoVT-AbrB_dom"/>
</dbReference>
<keyword evidence="4" id="KW-0238">DNA-binding</keyword>
<accession>A0A7K3MAV6</accession>
<reference evidence="4 5" key="1">
    <citation type="submission" date="2019-11" db="EMBL/GenBank/DDBJ databases">
        <authorList>
            <person name="Li X.-J."/>
            <person name="Feng X.-M."/>
        </authorList>
    </citation>
    <scope>NUCLEOTIDE SEQUENCE [LARGE SCALE GENOMIC DNA]</scope>
    <source>
        <strain evidence="4 5">XMNu-373</strain>
    </source>
</reference>
<dbReference type="PANTHER" id="PTHR37550:SF3">
    <property type="entry name" value="ANTITOXIN VAPB1"/>
    <property type="match status" value="1"/>
</dbReference>
<dbReference type="InterPro" id="IPR037914">
    <property type="entry name" value="SpoVT-AbrB_sf"/>
</dbReference>